<accession>A0A2S3ZCB2</accession>
<feature type="transmembrane region" description="Helical" evidence="1">
    <location>
        <begin position="49"/>
        <end position="69"/>
    </location>
</feature>
<reference evidence="2 3" key="1">
    <citation type="submission" date="2018-01" db="EMBL/GenBank/DDBJ databases">
        <title>Cryobacterium sp. nov., from glaciers in China.</title>
        <authorList>
            <person name="Liu Q."/>
            <person name="Xin Y.-H."/>
        </authorList>
    </citation>
    <scope>NUCLEOTIDE SEQUENCE [LARGE SCALE GENOMIC DNA]</scope>
    <source>
        <strain evidence="2 3">TMN-42</strain>
    </source>
</reference>
<feature type="transmembrane region" description="Helical" evidence="1">
    <location>
        <begin position="81"/>
        <end position="105"/>
    </location>
</feature>
<name>A0A2S3ZCB2_9MICO</name>
<dbReference type="AlphaFoldDB" id="A0A2S3ZCB2"/>
<dbReference type="EMBL" id="PPXD01000022">
    <property type="protein sequence ID" value="POH63894.1"/>
    <property type="molecule type" value="Genomic_DNA"/>
</dbReference>
<keyword evidence="3" id="KW-1185">Reference proteome</keyword>
<keyword evidence="1" id="KW-0472">Membrane</keyword>
<sequence>MTQTYEVPADWLTGAASRKPLQLVNAFAFATSSTPPPDQWTYFAKLRPVPWRPVAGCAAIALVCVWGFFGTLELAGDEVVYTLIPLAGLLVGGLYFGWIAIMSVLSYSKRTGWPHLHGAGIGESGIAFRFAGGDADVPWDSVTSIRAVFTNADDPRKPHIPVLRVEFDGSTVDLNTGILGANPRLLYSALTYYWKNPESRSELGTSLAQKRMEGWLPVG</sequence>
<evidence type="ECO:0000313" key="3">
    <source>
        <dbReference type="Proteomes" id="UP000237340"/>
    </source>
</evidence>
<organism evidence="2 3">
    <name type="scientific">Cryobacterium zongtaii</name>
    <dbReference type="NCBI Taxonomy" id="1259217"/>
    <lineage>
        <taxon>Bacteria</taxon>
        <taxon>Bacillati</taxon>
        <taxon>Actinomycetota</taxon>
        <taxon>Actinomycetes</taxon>
        <taxon>Micrococcales</taxon>
        <taxon>Microbacteriaceae</taxon>
        <taxon>Cryobacterium</taxon>
    </lineage>
</organism>
<dbReference type="Proteomes" id="UP000237340">
    <property type="component" value="Unassembled WGS sequence"/>
</dbReference>
<evidence type="ECO:0000313" key="2">
    <source>
        <dbReference type="EMBL" id="POH63894.1"/>
    </source>
</evidence>
<evidence type="ECO:0000256" key="1">
    <source>
        <dbReference type="SAM" id="Phobius"/>
    </source>
</evidence>
<keyword evidence="1" id="KW-1133">Transmembrane helix</keyword>
<keyword evidence="1" id="KW-0812">Transmembrane</keyword>
<proteinExistence type="predicted"/>
<dbReference type="RefSeq" id="WP_103461241.1">
    <property type="nucleotide sequence ID" value="NZ_PPXD01000022.1"/>
</dbReference>
<gene>
    <name evidence="2" type="ORF">C3B61_13990</name>
</gene>
<comment type="caution">
    <text evidence="2">The sequence shown here is derived from an EMBL/GenBank/DDBJ whole genome shotgun (WGS) entry which is preliminary data.</text>
</comment>
<protein>
    <submittedName>
        <fullName evidence="2">Uncharacterized protein</fullName>
    </submittedName>
</protein>